<dbReference type="RefSeq" id="WP_109351527.1">
    <property type="nucleotide sequence ID" value="NZ_QFRI01000001.1"/>
</dbReference>
<dbReference type="EMBL" id="QFRI01000001">
    <property type="protein sequence ID" value="PWH83516.1"/>
    <property type="molecule type" value="Genomic_DNA"/>
</dbReference>
<feature type="domain" description="Glycosyl hydrolase family 13 catalytic" evidence="1">
    <location>
        <begin position="40"/>
        <end position="461"/>
    </location>
</feature>
<dbReference type="InterPro" id="IPR006047">
    <property type="entry name" value="GH13_cat_dom"/>
</dbReference>
<organism evidence="2 3">
    <name type="scientific">Algibacter marinivivus</name>
    <dbReference type="NCBI Taxonomy" id="2100723"/>
    <lineage>
        <taxon>Bacteria</taxon>
        <taxon>Pseudomonadati</taxon>
        <taxon>Bacteroidota</taxon>
        <taxon>Flavobacteriia</taxon>
        <taxon>Flavobacteriales</taxon>
        <taxon>Flavobacteriaceae</taxon>
        <taxon>Algibacter</taxon>
    </lineage>
</organism>
<protein>
    <submittedName>
        <fullName evidence="2">Alpha-amlyase</fullName>
    </submittedName>
</protein>
<dbReference type="Proteomes" id="UP000245375">
    <property type="component" value="Unassembled WGS sequence"/>
</dbReference>
<evidence type="ECO:0000259" key="1">
    <source>
        <dbReference type="SMART" id="SM00642"/>
    </source>
</evidence>
<dbReference type="PANTHER" id="PTHR10357">
    <property type="entry name" value="ALPHA-AMYLASE FAMILY MEMBER"/>
    <property type="match status" value="1"/>
</dbReference>
<gene>
    <name evidence="2" type="ORF">DIS18_02885</name>
</gene>
<dbReference type="SUPFAM" id="SSF51445">
    <property type="entry name" value="(Trans)glycosidases"/>
    <property type="match status" value="1"/>
</dbReference>
<dbReference type="GO" id="GO:0005975">
    <property type="term" value="P:carbohydrate metabolic process"/>
    <property type="evidence" value="ECO:0007669"/>
    <property type="project" value="InterPro"/>
</dbReference>
<evidence type="ECO:0000313" key="2">
    <source>
        <dbReference type="EMBL" id="PWH83516.1"/>
    </source>
</evidence>
<reference evidence="3" key="1">
    <citation type="submission" date="2018-05" db="EMBL/GenBank/DDBJ databases">
        <title>Algibacter marinivivus sp. nov., isolated from sample around a algae.</title>
        <authorList>
            <person name="Lu D."/>
        </authorList>
    </citation>
    <scope>NUCLEOTIDE SEQUENCE [LARGE SCALE GENOMIC DNA]</scope>
    <source>
        <strain evidence="3">ZY111</strain>
    </source>
</reference>
<dbReference type="PANTHER" id="PTHR10357:SF209">
    <property type="entry name" value="PERIPLASMIC ALPHA-AMYLASE"/>
    <property type="match status" value="1"/>
</dbReference>
<keyword evidence="3" id="KW-1185">Reference proteome</keyword>
<reference evidence="2 3" key="2">
    <citation type="submission" date="2018-05" db="EMBL/GenBank/DDBJ databases">
        <title>Algibacter marinivivus sp. nov., isolated from sample around a algae.</title>
        <authorList>
            <person name="Zhong X."/>
        </authorList>
    </citation>
    <scope>NUCLEOTIDE SEQUENCE [LARGE SCALE GENOMIC DNA]</scope>
    <source>
        <strain evidence="2 3">ZY111</strain>
    </source>
</reference>
<dbReference type="Pfam" id="PF00128">
    <property type="entry name" value="Alpha-amylase"/>
    <property type="match status" value="1"/>
</dbReference>
<proteinExistence type="predicted"/>
<comment type="caution">
    <text evidence="2">The sequence shown here is derived from an EMBL/GenBank/DDBJ whole genome shotgun (WGS) entry which is preliminary data.</text>
</comment>
<dbReference type="OrthoDB" id="9805159at2"/>
<accession>A0A2U2X6V2</accession>
<dbReference type="Gene3D" id="3.20.20.80">
    <property type="entry name" value="Glycosidases"/>
    <property type="match status" value="1"/>
</dbReference>
<dbReference type="SMART" id="SM00642">
    <property type="entry name" value="Aamy"/>
    <property type="match status" value="1"/>
</dbReference>
<sequence>MKYISILIITLFFFNCEGKKKVLPEKPKTPFVWEAANVYFLLTDRFNNGDRSNDINFDRTLKTGKLRGFEGGDIKGVTQKIKEGYFSNLGINAIWMTPIVEQIHGGTDEGTGLSYGFHGYWTSDWTAIDPNFGTEEDLRELVNVAHKYGIRVLLDAVINHTGPVTDKDVKWPDEWVRTEPQCDYQSFESTVTCTLVKNLPDIKTENNENVDLPPQLVEKWKVEGRYEQEVAELNAFFERTKYPRAPRFYIMKWLSDYISDFGIDGYRVDTVKHTESYVWQEFKSVCDFAFAEFKQNNPSKVLDDNSFYLVGEVYNYGISATKAFDFGDKKVNYFDNAFDGLINFEAKWNAAQMTTEEHFRKYSDILNSDLKGFSVLNYLSSHDDGQPFDPAREKPFETATKLLLCPGVSQVYYGDESGRSLIIEGTEGDATLRSFMNWEAIKNDIKIKEILKHWQKLGQFRANHPAIGAGIHQMITEKPYLFYRSFSKDNFKDLVVVGLDLPKGMKVLDVSKVFENGDNIQDAYSGISAKVKQGKIAIDSKFNIVLLEKK</sequence>
<name>A0A2U2X6V2_9FLAO</name>
<dbReference type="AlphaFoldDB" id="A0A2U2X6V2"/>
<dbReference type="InterPro" id="IPR017853">
    <property type="entry name" value="GH"/>
</dbReference>
<evidence type="ECO:0000313" key="3">
    <source>
        <dbReference type="Proteomes" id="UP000245375"/>
    </source>
</evidence>
<keyword evidence="2" id="KW-0456">Lyase</keyword>
<dbReference type="GO" id="GO:0016829">
    <property type="term" value="F:lyase activity"/>
    <property type="evidence" value="ECO:0007669"/>
    <property type="project" value="UniProtKB-KW"/>
</dbReference>